<feature type="region of interest" description="Disordered" evidence="1">
    <location>
        <begin position="52"/>
        <end position="87"/>
    </location>
</feature>
<name>A0AA41QXK3_9MICO</name>
<keyword evidence="3" id="KW-1185">Reference proteome</keyword>
<dbReference type="AlphaFoldDB" id="A0AA41QXK3"/>
<feature type="compositionally biased region" description="Basic and acidic residues" evidence="1">
    <location>
        <begin position="1"/>
        <end position="11"/>
    </location>
</feature>
<dbReference type="EMBL" id="JALGAR010000002">
    <property type="protein sequence ID" value="MCI4658378.1"/>
    <property type="molecule type" value="Genomic_DNA"/>
</dbReference>
<organism evidence="2 3">
    <name type="scientific">Cryobacterium zhongshanensis</name>
    <dbReference type="NCBI Taxonomy" id="2928153"/>
    <lineage>
        <taxon>Bacteria</taxon>
        <taxon>Bacillati</taxon>
        <taxon>Actinomycetota</taxon>
        <taxon>Actinomycetes</taxon>
        <taxon>Micrococcales</taxon>
        <taxon>Microbacteriaceae</taxon>
        <taxon>Cryobacterium</taxon>
    </lineage>
</organism>
<comment type="caution">
    <text evidence="2">The sequence shown here is derived from an EMBL/GenBank/DDBJ whole genome shotgun (WGS) entry which is preliminary data.</text>
</comment>
<dbReference type="RefSeq" id="WP_134536740.1">
    <property type="nucleotide sequence ID" value="NZ_JALGAR010000002.1"/>
</dbReference>
<evidence type="ECO:0000313" key="2">
    <source>
        <dbReference type="EMBL" id="MCI4658378.1"/>
    </source>
</evidence>
<sequence length="87" mass="9394">MADDENTRQDAPEDTPTDTPAHLRFLTRGISPVEAAAVSAVLHGLLREETGSLHKKPTGARSGWQAGQRAIRPPFVSGQSSWGEFRA</sequence>
<proteinExistence type="predicted"/>
<evidence type="ECO:0000256" key="1">
    <source>
        <dbReference type="SAM" id="MobiDB-lite"/>
    </source>
</evidence>
<evidence type="ECO:0000313" key="3">
    <source>
        <dbReference type="Proteomes" id="UP001165341"/>
    </source>
</evidence>
<reference evidence="2" key="1">
    <citation type="submission" date="2022-03" db="EMBL/GenBank/DDBJ databases">
        <title>Cryobacterium sp. nov. strain ZS14-85, isolated from Antarctic soil.</title>
        <authorList>
            <person name="Li J."/>
            <person name="Niu G."/>
        </authorList>
    </citation>
    <scope>NUCLEOTIDE SEQUENCE</scope>
    <source>
        <strain evidence="2">ZS14-85</strain>
    </source>
</reference>
<dbReference type="Proteomes" id="UP001165341">
    <property type="component" value="Unassembled WGS sequence"/>
</dbReference>
<evidence type="ECO:0008006" key="4">
    <source>
        <dbReference type="Google" id="ProtNLM"/>
    </source>
</evidence>
<protein>
    <recommendedName>
        <fullName evidence="4">Acyl-CoA carboxylase subunit epsilon</fullName>
    </recommendedName>
</protein>
<feature type="region of interest" description="Disordered" evidence="1">
    <location>
        <begin position="1"/>
        <end position="22"/>
    </location>
</feature>
<gene>
    <name evidence="2" type="ORF">MQH31_11220</name>
</gene>
<accession>A0AA41QXK3</accession>
<feature type="compositionally biased region" description="Polar residues" evidence="1">
    <location>
        <begin position="77"/>
        <end position="87"/>
    </location>
</feature>